<organism evidence="2 3">
    <name type="scientific">Nocardia albiluteola</name>
    <dbReference type="NCBI Taxonomy" id="2842303"/>
    <lineage>
        <taxon>Bacteria</taxon>
        <taxon>Bacillati</taxon>
        <taxon>Actinomycetota</taxon>
        <taxon>Actinomycetes</taxon>
        <taxon>Mycobacteriales</taxon>
        <taxon>Nocardiaceae</taxon>
        <taxon>Nocardia</taxon>
    </lineage>
</organism>
<dbReference type="EMBL" id="JAHKNI010000007">
    <property type="protein sequence ID" value="MBU3064412.1"/>
    <property type="molecule type" value="Genomic_DNA"/>
</dbReference>
<accession>A0ABS6B282</accession>
<feature type="region of interest" description="Disordered" evidence="1">
    <location>
        <begin position="35"/>
        <end position="66"/>
    </location>
</feature>
<evidence type="ECO:0000256" key="1">
    <source>
        <dbReference type="SAM" id="MobiDB-lite"/>
    </source>
</evidence>
<dbReference type="RefSeq" id="WP_215919537.1">
    <property type="nucleotide sequence ID" value="NZ_JAHKNI010000007.1"/>
</dbReference>
<protein>
    <submittedName>
        <fullName evidence="2">Uncharacterized protein</fullName>
    </submittedName>
</protein>
<proteinExistence type="predicted"/>
<comment type="caution">
    <text evidence="2">The sequence shown here is derived from an EMBL/GenBank/DDBJ whole genome shotgun (WGS) entry which is preliminary data.</text>
</comment>
<gene>
    <name evidence="2" type="ORF">KO481_23120</name>
</gene>
<name>A0ABS6B282_9NOCA</name>
<reference evidence="2 3" key="1">
    <citation type="submission" date="2021-06" db="EMBL/GenBank/DDBJ databases">
        <title>Actinomycetes sequencing.</title>
        <authorList>
            <person name="Shan Q."/>
        </authorList>
    </citation>
    <scope>NUCLEOTIDE SEQUENCE [LARGE SCALE GENOMIC DNA]</scope>
    <source>
        <strain evidence="2 3">NEAU-G5</strain>
    </source>
</reference>
<sequence length="129" mass="14294">MVWGVLVIALATGILFSSFFTETWAQDARYAAESMGPAVGPEPRRLGPGAAWSRELPPSSSVMPAERTIDREPAERTIDREPAVREQAYVMLCAQARRLDAITRWLRVCSALYLLLGIGADWLCSTLIR</sequence>
<keyword evidence="3" id="KW-1185">Reference proteome</keyword>
<dbReference type="Proteomes" id="UP000733379">
    <property type="component" value="Unassembled WGS sequence"/>
</dbReference>
<evidence type="ECO:0000313" key="2">
    <source>
        <dbReference type="EMBL" id="MBU3064412.1"/>
    </source>
</evidence>
<evidence type="ECO:0000313" key="3">
    <source>
        <dbReference type="Proteomes" id="UP000733379"/>
    </source>
</evidence>